<dbReference type="AlphaFoldDB" id="A0ABD3FWS0"/>
<sequence length="100" mass="11265">MERGDLSTVLQNCRENGYQLTWSDHKSTIVLHIAEALAYLHSLSPKIIHRDLKSKNVLLNDEMEAKLSDFGISRERFDTEASMTAGMGTSFWIAPELLGL</sequence>
<reference evidence="2 3" key="1">
    <citation type="submission" date="2024-09" db="EMBL/GenBank/DDBJ databases">
        <title>Genome sequencing and assembly of Phytophthora oleae, isolate VK10A, causative agent of rot of olive drupes.</title>
        <authorList>
            <person name="Conti Taguali S."/>
            <person name="Riolo M."/>
            <person name="La Spada F."/>
            <person name="Cacciola S.O."/>
            <person name="Dionisio G."/>
        </authorList>
    </citation>
    <scope>NUCLEOTIDE SEQUENCE [LARGE SCALE GENOMIC DNA]</scope>
    <source>
        <strain evidence="2 3">VK10A</strain>
    </source>
</reference>
<dbReference type="InterPro" id="IPR011009">
    <property type="entry name" value="Kinase-like_dom_sf"/>
</dbReference>
<dbReference type="InterPro" id="IPR008271">
    <property type="entry name" value="Ser/Thr_kinase_AS"/>
</dbReference>
<gene>
    <name evidence="2" type="ORF">V7S43_003299</name>
</gene>
<dbReference type="InterPro" id="IPR051681">
    <property type="entry name" value="Ser/Thr_Kinases-Pseudokinases"/>
</dbReference>
<dbReference type="PANTHER" id="PTHR44329">
    <property type="entry name" value="SERINE/THREONINE-PROTEIN KINASE TNNI3K-RELATED"/>
    <property type="match status" value="1"/>
</dbReference>
<keyword evidence="3" id="KW-1185">Reference proteome</keyword>
<comment type="caution">
    <text evidence="2">The sequence shown here is derived from an EMBL/GenBank/DDBJ whole genome shotgun (WGS) entry which is preliminary data.</text>
</comment>
<name>A0ABD3FWS0_9STRA</name>
<dbReference type="EMBL" id="JBIMZQ010000005">
    <property type="protein sequence ID" value="KAL3671373.1"/>
    <property type="molecule type" value="Genomic_DNA"/>
</dbReference>
<dbReference type="PROSITE" id="PS00108">
    <property type="entry name" value="PROTEIN_KINASE_ST"/>
    <property type="match status" value="1"/>
</dbReference>
<evidence type="ECO:0000313" key="3">
    <source>
        <dbReference type="Proteomes" id="UP001632037"/>
    </source>
</evidence>
<accession>A0ABD3FWS0</accession>
<dbReference type="PROSITE" id="PS50011">
    <property type="entry name" value="PROTEIN_KINASE_DOM"/>
    <property type="match status" value="1"/>
</dbReference>
<dbReference type="PANTHER" id="PTHR44329:SF214">
    <property type="entry name" value="PROTEIN KINASE DOMAIN-CONTAINING PROTEIN"/>
    <property type="match status" value="1"/>
</dbReference>
<evidence type="ECO:0000313" key="2">
    <source>
        <dbReference type="EMBL" id="KAL3671373.1"/>
    </source>
</evidence>
<dbReference type="SUPFAM" id="SSF56112">
    <property type="entry name" value="Protein kinase-like (PK-like)"/>
    <property type="match status" value="1"/>
</dbReference>
<dbReference type="Proteomes" id="UP001632037">
    <property type="component" value="Unassembled WGS sequence"/>
</dbReference>
<protein>
    <recommendedName>
        <fullName evidence="1">Protein kinase domain-containing protein</fullName>
    </recommendedName>
</protein>
<organism evidence="2 3">
    <name type="scientific">Phytophthora oleae</name>
    <dbReference type="NCBI Taxonomy" id="2107226"/>
    <lineage>
        <taxon>Eukaryota</taxon>
        <taxon>Sar</taxon>
        <taxon>Stramenopiles</taxon>
        <taxon>Oomycota</taxon>
        <taxon>Peronosporomycetes</taxon>
        <taxon>Peronosporales</taxon>
        <taxon>Peronosporaceae</taxon>
        <taxon>Phytophthora</taxon>
    </lineage>
</organism>
<proteinExistence type="predicted"/>
<feature type="domain" description="Protein kinase" evidence="1">
    <location>
        <begin position="1"/>
        <end position="100"/>
    </location>
</feature>
<evidence type="ECO:0000259" key="1">
    <source>
        <dbReference type="PROSITE" id="PS50011"/>
    </source>
</evidence>
<dbReference type="InterPro" id="IPR000719">
    <property type="entry name" value="Prot_kinase_dom"/>
</dbReference>
<dbReference type="Pfam" id="PF00069">
    <property type="entry name" value="Pkinase"/>
    <property type="match status" value="1"/>
</dbReference>
<dbReference type="Gene3D" id="1.10.510.10">
    <property type="entry name" value="Transferase(Phosphotransferase) domain 1"/>
    <property type="match status" value="1"/>
</dbReference>